<feature type="domain" description="MTTase N-terminal" evidence="16">
    <location>
        <begin position="1"/>
        <end position="110"/>
    </location>
</feature>
<evidence type="ECO:0000256" key="8">
    <source>
        <dbReference type="ARBA" id="ARBA00023004"/>
    </source>
</evidence>
<dbReference type="CDD" id="cd01335">
    <property type="entry name" value="Radical_SAM"/>
    <property type="match status" value="1"/>
</dbReference>
<gene>
    <name evidence="14" type="primary">miaB</name>
    <name evidence="18" type="ORF">SAMN04244559_00447</name>
</gene>
<dbReference type="SFLD" id="SFLDG01082">
    <property type="entry name" value="B12-binding_domain_containing"/>
    <property type="match status" value="1"/>
</dbReference>
<organism evidence="18 19">
    <name type="scientific">Magnetospirillum fulvum</name>
    <name type="common">Rhodospirillum fulvum</name>
    <dbReference type="NCBI Taxonomy" id="1082"/>
    <lineage>
        <taxon>Bacteria</taxon>
        <taxon>Pseudomonadati</taxon>
        <taxon>Pseudomonadota</taxon>
        <taxon>Alphaproteobacteria</taxon>
        <taxon>Rhodospirillales</taxon>
        <taxon>Rhodospirillaceae</taxon>
        <taxon>Magnetospirillum</taxon>
    </lineage>
</organism>
<feature type="domain" description="TRAM" evidence="15">
    <location>
        <begin position="364"/>
        <end position="425"/>
    </location>
</feature>
<evidence type="ECO:0000313" key="19">
    <source>
        <dbReference type="Proteomes" id="UP000182983"/>
    </source>
</evidence>
<dbReference type="InterPro" id="IPR006463">
    <property type="entry name" value="MiaB_methiolase"/>
</dbReference>
<evidence type="ECO:0000313" key="18">
    <source>
        <dbReference type="EMBL" id="SEH27041.1"/>
    </source>
</evidence>
<evidence type="ECO:0000256" key="14">
    <source>
        <dbReference type="HAMAP-Rule" id="MF_01864"/>
    </source>
</evidence>
<evidence type="ECO:0000256" key="4">
    <source>
        <dbReference type="ARBA" id="ARBA00022679"/>
    </source>
</evidence>
<evidence type="ECO:0000256" key="11">
    <source>
        <dbReference type="ARBA" id="ARBA00068570"/>
    </source>
</evidence>
<evidence type="ECO:0000256" key="5">
    <source>
        <dbReference type="ARBA" id="ARBA00022691"/>
    </source>
</evidence>
<evidence type="ECO:0000259" key="15">
    <source>
        <dbReference type="PROSITE" id="PS50926"/>
    </source>
</evidence>
<keyword evidence="8 14" id="KW-0408">Iron</keyword>
<evidence type="ECO:0000256" key="3">
    <source>
        <dbReference type="ARBA" id="ARBA00022490"/>
    </source>
</evidence>
<dbReference type="InterPro" id="IPR006638">
    <property type="entry name" value="Elp3/MiaA/NifB-like_rSAM"/>
</dbReference>
<evidence type="ECO:0000256" key="10">
    <source>
        <dbReference type="ARBA" id="ARBA00033765"/>
    </source>
</evidence>
<dbReference type="GO" id="GO:0051539">
    <property type="term" value="F:4 iron, 4 sulfur cluster binding"/>
    <property type="evidence" value="ECO:0007669"/>
    <property type="project" value="UniProtKB-UniRule"/>
</dbReference>
<comment type="cofactor">
    <cofactor evidence="14">
        <name>[4Fe-4S] cluster</name>
        <dbReference type="ChEBI" id="CHEBI:49883"/>
    </cofactor>
    <text evidence="14">Binds 2 [4Fe-4S] clusters. One cluster is coordinated with 3 cysteines and an exchangeable S-adenosyl-L-methionine.</text>
</comment>
<keyword evidence="3 14" id="KW-0963">Cytoplasm</keyword>
<keyword evidence="9 14" id="KW-0411">Iron-sulfur</keyword>
<accession>A0A1H6GUM1</accession>
<comment type="subunit">
    <text evidence="14">Monomer.</text>
</comment>
<dbReference type="EMBL" id="FNWO01000002">
    <property type="protein sequence ID" value="SEH27041.1"/>
    <property type="molecule type" value="Genomic_DNA"/>
</dbReference>
<keyword evidence="6 14" id="KW-0819">tRNA processing</keyword>
<dbReference type="InterPro" id="IPR058240">
    <property type="entry name" value="rSAM_sf"/>
</dbReference>
<name>A0A1H6GUM1_MAGFU</name>
<proteinExistence type="inferred from homology"/>
<evidence type="ECO:0000259" key="16">
    <source>
        <dbReference type="PROSITE" id="PS51449"/>
    </source>
</evidence>
<dbReference type="SMART" id="SM00729">
    <property type="entry name" value="Elp3"/>
    <property type="match status" value="1"/>
</dbReference>
<comment type="catalytic activity">
    <reaction evidence="14">
        <text>N(6)-dimethylallyladenosine(37) in tRNA + (sulfur carrier)-SH + AH2 + 2 S-adenosyl-L-methionine = 2-methylsulfanyl-N(6)-dimethylallyladenosine(37) in tRNA + (sulfur carrier)-H + 5'-deoxyadenosine + L-methionine + A + S-adenosyl-L-homocysteine + 2 H(+)</text>
        <dbReference type="Rhea" id="RHEA:37067"/>
        <dbReference type="Rhea" id="RHEA-COMP:10375"/>
        <dbReference type="Rhea" id="RHEA-COMP:10376"/>
        <dbReference type="Rhea" id="RHEA-COMP:14737"/>
        <dbReference type="Rhea" id="RHEA-COMP:14739"/>
        <dbReference type="ChEBI" id="CHEBI:13193"/>
        <dbReference type="ChEBI" id="CHEBI:15378"/>
        <dbReference type="ChEBI" id="CHEBI:17319"/>
        <dbReference type="ChEBI" id="CHEBI:17499"/>
        <dbReference type="ChEBI" id="CHEBI:29917"/>
        <dbReference type="ChEBI" id="CHEBI:57844"/>
        <dbReference type="ChEBI" id="CHEBI:57856"/>
        <dbReference type="ChEBI" id="CHEBI:59789"/>
        <dbReference type="ChEBI" id="CHEBI:64428"/>
        <dbReference type="ChEBI" id="CHEBI:74415"/>
        <dbReference type="ChEBI" id="CHEBI:74417"/>
        <dbReference type="EC" id="2.8.4.3"/>
    </reaction>
</comment>
<keyword evidence="2 14" id="KW-0004">4Fe-4S</keyword>
<dbReference type="Gene3D" id="3.80.30.20">
    <property type="entry name" value="tm_1862 like domain"/>
    <property type="match status" value="1"/>
</dbReference>
<dbReference type="SFLD" id="SFLDS00029">
    <property type="entry name" value="Radical_SAM"/>
    <property type="match status" value="1"/>
</dbReference>
<dbReference type="SFLD" id="SFLDG01061">
    <property type="entry name" value="methylthiotransferase"/>
    <property type="match status" value="1"/>
</dbReference>
<dbReference type="Pfam" id="PF00919">
    <property type="entry name" value="UPF0004"/>
    <property type="match status" value="1"/>
</dbReference>
<keyword evidence="19" id="KW-1185">Reference proteome</keyword>
<dbReference type="HAMAP" id="MF_01864">
    <property type="entry name" value="tRNA_metthiotr_MiaB"/>
    <property type="match status" value="1"/>
</dbReference>
<dbReference type="PROSITE" id="PS01278">
    <property type="entry name" value="MTTASE_RADICAL"/>
    <property type="match status" value="1"/>
</dbReference>
<feature type="binding site" evidence="14">
    <location>
        <position position="154"/>
    </location>
    <ligand>
        <name>[4Fe-4S] cluster</name>
        <dbReference type="ChEBI" id="CHEBI:49883"/>
        <label>2</label>
        <note>4Fe-4S-S-AdoMet</note>
    </ligand>
</feature>
<dbReference type="PROSITE" id="PS50926">
    <property type="entry name" value="TRAM"/>
    <property type="match status" value="1"/>
</dbReference>
<dbReference type="GO" id="GO:0046872">
    <property type="term" value="F:metal ion binding"/>
    <property type="evidence" value="ECO:0007669"/>
    <property type="project" value="UniProtKB-KW"/>
</dbReference>
<dbReference type="PANTHER" id="PTHR43020:SF2">
    <property type="entry name" value="MITOCHONDRIAL TRNA METHYLTHIOTRANSFERASE CDK5RAP1"/>
    <property type="match status" value="1"/>
</dbReference>
<keyword evidence="7 14" id="KW-0479">Metal-binding</keyword>
<dbReference type="Proteomes" id="UP000182983">
    <property type="component" value="Unassembled WGS sequence"/>
</dbReference>
<keyword evidence="5 14" id="KW-0949">S-adenosyl-L-methionine</keyword>
<sequence length="425" mass="46294">MNVYDSARMADVLAPLGYGPTDRPDDADMVILNTCHIREKAAEKVFSDLGRLRKIKEARAADGLPMVLAVAGCVAQAEGEEVLRRAPFVDIVLGPQTYHRLPEMVAQAARAGGAVLDTEFPTEPKFDFLPEASASGTNAFLAIQEGCDRFCTFCVVPYTRGAEYSRPAAAVLAEAASLAAQGVREITVIGQNVNAWHGEPGWDLGTLLTALAKIDGIERLRYTTSHPRDMSESLIAAHRDLPELMPFLHLPVQSGSNRILTAMNRGHDRDQYRRLADRLRAAQPDLALSSDFIVGFPGETDADFADTLALVAEIGFVQTYSFKYSSRPGTPAAAMEGQVPEAVKEARLAELQALLYRQTEAFNQSCVGREMTVLLDRPGRYADQLLGRSPYMQPVHVRAPGQRIGDVVRLRIAAVHPNSLEAVPA</sequence>
<dbReference type="NCBIfam" id="TIGR01574">
    <property type="entry name" value="miaB-methiolase"/>
    <property type="match status" value="1"/>
</dbReference>
<keyword evidence="4 14" id="KW-0808">Transferase</keyword>
<comment type="subcellular location">
    <subcellularLocation>
        <location evidence="14">Cytoplasm</location>
    </subcellularLocation>
</comment>
<dbReference type="AlphaFoldDB" id="A0A1H6GUM1"/>
<evidence type="ECO:0000256" key="13">
    <source>
        <dbReference type="ARBA" id="ARBA00081141"/>
    </source>
</evidence>
<dbReference type="EC" id="2.8.4.3" evidence="10 14"/>
<evidence type="ECO:0000256" key="7">
    <source>
        <dbReference type="ARBA" id="ARBA00022723"/>
    </source>
</evidence>
<feature type="domain" description="Radical SAM core" evidence="17">
    <location>
        <begin position="133"/>
        <end position="361"/>
    </location>
</feature>
<dbReference type="FunFam" id="3.80.30.20:FF:000001">
    <property type="entry name" value="tRNA-2-methylthio-N(6)-dimethylallyladenosine synthase 2"/>
    <property type="match status" value="1"/>
</dbReference>
<dbReference type="GO" id="GO:0005829">
    <property type="term" value="C:cytosol"/>
    <property type="evidence" value="ECO:0007669"/>
    <property type="project" value="TreeGrafter"/>
</dbReference>
<dbReference type="Gene3D" id="3.40.50.12160">
    <property type="entry name" value="Methylthiotransferase, N-terminal domain"/>
    <property type="match status" value="1"/>
</dbReference>
<feature type="binding site" evidence="14">
    <location>
        <position position="151"/>
    </location>
    <ligand>
        <name>[4Fe-4S] cluster</name>
        <dbReference type="ChEBI" id="CHEBI:49883"/>
        <label>2</label>
        <note>4Fe-4S-S-AdoMet</note>
    </ligand>
</feature>
<protein>
    <recommendedName>
        <fullName evidence="11 14">tRNA-2-methylthio-N(6)-dimethylallyladenosine synthase</fullName>
        <ecNumber evidence="10 14">2.8.4.3</ecNumber>
    </recommendedName>
    <alternativeName>
        <fullName evidence="13 14">(Dimethylallyl)adenosine tRNA methylthiotransferase MiaB</fullName>
    </alternativeName>
    <alternativeName>
        <fullName evidence="12 14">tRNA-i(6)A37 methylthiotransferase</fullName>
    </alternativeName>
</protein>
<comment type="function">
    <text evidence="1 14">Catalyzes the methylthiolation of N6-(dimethylallyl)adenosine (i(6)A), leading to the formation of 2-methylthio-N6-(dimethylallyl)adenosine (ms(2)i(6)A) at position 37 in tRNAs that read codons beginning with uridine.</text>
</comment>
<dbReference type="InterPro" id="IPR023404">
    <property type="entry name" value="rSAM_horseshoe"/>
</dbReference>
<dbReference type="FunFam" id="3.40.50.12160:FF:000003">
    <property type="entry name" value="CDK5 regulatory subunit-associated protein 1"/>
    <property type="match status" value="1"/>
</dbReference>
<dbReference type="PROSITE" id="PS51918">
    <property type="entry name" value="RADICAL_SAM"/>
    <property type="match status" value="1"/>
</dbReference>
<dbReference type="PANTHER" id="PTHR43020">
    <property type="entry name" value="CDK5 REGULATORY SUBUNIT-ASSOCIATED PROTEIN 1"/>
    <property type="match status" value="1"/>
</dbReference>
<dbReference type="InterPro" id="IPR002792">
    <property type="entry name" value="TRAM_dom"/>
</dbReference>
<feature type="binding site" evidence="14">
    <location>
        <position position="147"/>
    </location>
    <ligand>
        <name>[4Fe-4S] cluster</name>
        <dbReference type="ChEBI" id="CHEBI:49883"/>
        <label>2</label>
        <note>4Fe-4S-S-AdoMet</note>
    </ligand>
</feature>
<evidence type="ECO:0000259" key="17">
    <source>
        <dbReference type="PROSITE" id="PS51918"/>
    </source>
</evidence>
<comment type="similarity">
    <text evidence="14">Belongs to the methylthiotransferase family. MiaB subfamily.</text>
</comment>
<dbReference type="NCBIfam" id="TIGR00089">
    <property type="entry name" value="MiaB/RimO family radical SAM methylthiotransferase"/>
    <property type="match status" value="1"/>
</dbReference>
<comment type="caution">
    <text evidence="14">Lacks conserved residue(s) required for the propagation of feature annotation.</text>
</comment>
<dbReference type="InterPro" id="IPR020612">
    <property type="entry name" value="Methylthiotransferase_CS"/>
</dbReference>
<dbReference type="Pfam" id="PF04055">
    <property type="entry name" value="Radical_SAM"/>
    <property type="match status" value="1"/>
</dbReference>
<reference evidence="19" key="1">
    <citation type="submission" date="2016-10" db="EMBL/GenBank/DDBJ databases">
        <authorList>
            <person name="Varghese N."/>
            <person name="Submissions S."/>
        </authorList>
    </citation>
    <scope>NUCLEOTIDE SEQUENCE [LARGE SCALE GENOMIC DNA]</scope>
    <source>
        <strain evidence="19">DSM 13234</strain>
    </source>
</reference>
<dbReference type="InterPro" id="IPR013848">
    <property type="entry name" value="Methylthiotransferase_N"/>
</dbReference>
<evidence type="ECO:0000256" key="2">
    <source>
        <dbReference type="ARBA" id="ARBA00022485"/>
    </source>
</evidence>
<dbReference type="PROSITE" id="PS51449">
    <property type="entry name" value="MTTASE_N"/>
    <property type="match status" value="1"/>
</dbReference>
<dbReference type="Pfam" id="PF01938">
    <property type="entry name" value="TRAM"/>
    <property type="match status" value="1"/>
</dbReference>
<evidence type="ECO:0000256" key="12">
    <source>
        <dbReference type="ARBA" id="ARBA00080698"/>
    </source>
</evidence>
<evidence type="ECO:0000256" key="9">
    <source>
        <dbReference type="ARBA" id="ARBA00023014"/>
    </source>
</evidence>
<dbReference type="InterPro" id="IPR038135">
    <property type="entry name" value="Methylthiotransferase_N_sf"/>
</dbReference>
<dbReference type="InterPro" id="IPR007197">
    <property type="entry name" value="rSAM"/>
</dbReference>
<evidence type="ECO:0000256" key="1">
    <source>
        <dbReference type="ARBA" id="ARBA00003234"/>
    </source>
</evidence>
<dbReference type="InterPro" id="IPR005839">
    <property type="entry name" value="Methylthiotransferase"/>
</dbReference>
<evidence type="ECO:0000256" key="6">
    <source>
        <dbReference type="ARBA" id="ARBA00022694"/>
    </source>
</evidence>
<dbReference type="SUPFAM" id="SSF102114">
    <property type="entry name" value="Radical SAM enzymes"/>
    <property type="match status" value="1"/>
</dbReference>
<dbReference type="GO" id="GO:0035597">
    <property type="term" value="F:tRNA-2-methylthio-N(6)-dimethylallyladenosine(37) synthase activity"/>
    <property type="evidence" value="ECO:0007669"/>
    <property type="project" value="UniProtKB-EC"/>
</dbReference>